<dbReference type="InterPro" id="IPR048770">
    <property type="entry name" value="SoFic-like_C"/>
</dbReference>
<organism evidence="5 6">
    <name type="scientific">Rarobacter incanus</name>
    <dbReference type="NCBI Taxonomy" id="153494"/>
    <lineage>
        <taxon>Bacteria</taxon>
        <taxon>Bacillati</taxon>
        <taxon>Actinomycetota</taxon>
        <taxon>Actinomycetes</taxon>
        <taxon>Micrococcales</taxon>
        <taxon>Rarobacteraceae</taxon>
        <taxon>Rarobacter</taxon>
    </lineage>
</organism>
<dbReference type="InterPro" id="IPR026287">
    <property type="entry name" value="SoFic-like"/>
</dbReference>
<dbReference type="EMBL" id="VFNV01000001">
    <property type="protein sequence ID" value="TQK76006.1"/>
    <property type="molecule type" value="Genomic_DNA"/>
</dbReference>
<dbReference type="InterPro" id="IPR036388">
    <property type="entry name" value="WH-like_DNA-bd_sf"/>
</dbReference>
<gene>
    <name evidence="5" type="ORF">FB389_0654</name>
</gene>
<dbReference type="SUPFAM" id="SSF46785">
    <property type="entry name" value="Winged helix' DNA-binding domain"/>
    <property type="match status" value="1"/>
</dbReference>
<dbReference type="Pfam" id="PF21248">
    <property type="entry name" value="SoFic-like_C"/>
    <property type="match status" value="1"/>
</dbReference>
<feature type="binding site" evidence="1">
    <location>
        <position position="197"/>
    </location>
    <ligand>
        <name>ATP</name>
        <dbReference type="ChEBI" id="CHEBI:30616"/>
    </ligand>
</feature>
<evidence type="ECO:0000313" key="6">
    <source>
        <dbReference type="Proteomes" id="UP000316181"/>
    </source>
</evidence>
<evidence type="ECO:0000256" key="3">
    <source>
        <dbReference type="PIRSR" id="PIRSR640198-2"/>
    </source>
</evidence>
<feature type="binding site" evidence="3">
    <location>
        <begin position="239"/>
        <end position="240"/>
    </location>
    <ligand>
        <name>ATP</name>
        <dbReference type="ChEBI" id="CHEBI:30616"/>
    </ligand>
</feature>
<dbReference type="RefSeq" id="WP_142111325.1">
    <property type="nucleotide sequence ID" value="NZ_BAAATB010000008.1"/>
</dbReference>
<evidence type="ECO:0000256" key="1">
    <source>
        <dbReference type="PIRSR" id="PIRSR038925-1"/>
    </source>
</evidence>
<feature type="domain" description="Fido" evidence="4">
    <location>
        <begin position="114"/>
        <end position="261"/>
    </location>
</feature>
<dbReference type="InterPro" id="IPR003812">
    <property type="entry name" value="Fido"/>
</dbReference>
<dbReference type="PANTHER" id="PTHR13504:SF35">
    <property type="entry name" value="PROTEIN ADENYLYLTRANSFERASE SOFIC"/>
    <property type="match status" value="1"/>
</dbReference>
<keyword evidence="6" id="KW-1185">Reference proteome</keyword>
<comment type="caution">
    <text evidence="5">The sequence shown here is derived from an EMBL/GenBank/DDBJ whole genome shotgun (WGS) entry which is preliminary data.</text>
</comment>
<dbReference type="AlphaFoldDB" id="A0A542SMZ7"/>
<keyword evidence="1" id="KW-0547">Nucleotide-binding</keyword>
<dbReference type="OrthoDB" id="9813719at2"/>
<feature type="binding site" evidence="1">
    <location>
        <position position="239"/>
    </location>
    <ligand>
        <name>ATP</name>
        <dbReference type="ChEBI" id="CHEBI:30616"/>
    </ligand>
</feature>
<protein>
    <submittedName>
        <fullName evidence="5">Fic family protein</fullName>
    </submittedName>
</protein>
<feature type="binding site" evidence="1">
    <location>
        <begin position="202"/>
        <end position="208"/>
    </location>
    <ligand>
        <name>ATP</name>
        <dbReference type="ChEBI" id="CHEBI:30616"/>
    </ligand>
</feature>
<feature type="active site" evidence="2">
    <location>
        <position position="197"/>
    </location>
</feature>
<dbReference type="Proteomes" id="UP000316181">
    <property type="component" value="Unassembled WGS sequence"/>
</dbReference>
<dbReference type="PIRSF" id="PIRSF038925">
    <property type="entry name" value="AMP-prot_trans"/>
    <property type="match status" value="1"/>
</dbReference>
<dbReference type="InterPro" id="IPR025758">
    <property type="entry name" value="Fic/DOC_N"/>
</dbReference>
<dbReference type="InterPro" id="IPR036597">
    <property type="entry name" value="Fido-like_dom_sf"/>
</dbReference>
<name>A0A542SMZ7_9MICO</name>
<dbReference type="PROSITE" id="PS51459">
    <property type="entry name" value="FIDO"/>
    <property type="match status" value="1"/>
</dbReference>
<dbReference type="SUPFAM" id="SSF140931">
    <property type="entry name" value="Fic-like"/>
    <property type="match status" value="1"/>
</dbReference>
<dbReference type="InterPro" id="IPR036390">
    <property type="entry name" value="WH_DNA-bd_sf"/>
</dbReference>
<evidence type="ECO:0000313" key="5">
    <source>
        <dbReference type="EMBL" id="TQK76006.1"/>
    </source>
</evidence>
<dbReference type="PANTHER" id="PTHR13504">
    <property type="entry name" value="FIDO DOMAIN-CONTAINING PROTEIN DDB_G0283145"/>
    <property type="match status" value="1"/>
</dbReference>
<proteinExistence type="predicted"/>
<keyword evidence="1" id="KW-0067">ATP-binding</keyword>
<dbReference type="Gene3D" id="1.10.10.10">
    <property type="entry name" value="Winged helix-like DNA-binding domain superfamily/Winged helix DNA-binding domain"/>
    <property type="match status" value="1"/>
</dbReference>
<evidence type="ECO:0000256" key="2">
    <source>
        <dbReference type="PIRSR" id="PIRSR640198-1"/>
    </source>
</evidence>
<reference evidence="5 6" key="1">
    <citation type="submission" date="2019-06" db="EMBL/GenBank/DDBJ databases">
        <title>Sequencing the genomes of 1000 actinobacteria strains.</title>
        <authorList>
            <person name="Klenk H.-P."/>
        </authorList>
    </citation>
    <scope>NUCLEOTIDE SEQUENCE [LARGE SCALE GENOMIC DNA]</scope>
    <source>
        <strain evidence="5 6">DSM 10596</strain>
    </source>
</reference>
<dbReference type="Gene3D" id="1.10.3290.10">
    <property type="entry name" value="Fido-like domain"/>
    <property type="match status" value="1"/>
</dbReference>
<dbReference type="Pfam" id="PF13784">
    <property type="entry name" value="Fic_N"/>
    <property type="match status" value="1"/>
</dbReference>
<dbReference type="InterPro" id="IPR040198">
    <property type="entry name" value="Fido_containing"/>
</dbReference>
<accession>A0A542SMZ7</accession>
<feature type="binding site" evidence="3">
    <location>
        <begin position="201"/>
        <end position="208"/>
    </location>
    <ligand>
        <name>ATP</name>
        <dbReference type="ChEBI" id="CHEBI:30616"/>
    </ligand>
</feature>
<dbReference type="Pfam" id="PF02661">
    <property type="entry name" value="Fic"/>
    <property type="match status" value="1"/>
</dbReference>
<evidence type="ECO:0000259" key="4">
    <source>
        <dbReference type="PROSITE" id="PS51459"/>
    </source>
</evidence>
<feature type="binding site" evidence="1">
    <location>
        <position position="69"/>
    </location>
    <ligand>
        <name>ATP</name>
        <dbReference type="ChEBI" id="CHEBI:30616"/>
    </ligand>
</feature>
<dbReference type="GO" id="GO:0005524">
    <property type="term" value="F:ATP binding"/>
    <property type="evidence" value="ECO:0007669"/>
    <property type="project" value="UniProtKB-KW"/>
</dbReference>
<sequence>MPWSPNSAYDSLPPLPPAAAVETHAVLKAVIESRAALATLSASAAHLPNASIIINAIPLLEAQASSAIENIVTTTDDLFAAAAAPALETSATRETLRYRSALRIGWDEVRARPLTAATTERICAQIRGHAVSARTTPVVIGDPVSQTRVYTPPAAPTAIKDLLDNWSRFVNADLPGTRDLDPVLAMAIAHYQFEAIHPFTDGNGRTGRIVNVLMLCAAGILPLPLLYLSREIIETKDEYYRRLLAVTAERDWEGWLVYMALQVERSAKRTVALISQVFAVETELTDACRAHLGAVNADFVRTLMEQPYTRVRNVMEIARVSRPTATKWLKELTNADVLDERRVGREVLYINRSLLRTLASHGD</sequence>